<reference evidence="1 2" key="1">
    <citation type="journal article" date="2010" name="PLoS ONE">
        <title>Genome erosion in a nitrogen-fixing vertically transmitted endosymbiotic multicellular cyanobacterium.</title>
        <authorList>
            <person name="Ran L."/>
            <person name="Larsson J."/>
            <person name="Vigil-Stenman T."/>
            <person name="Nylander J.A."/>
            <person name="Ininbergs K."/>
            <person name="Zheng W.W."/>
            <person name="Lapidus A."/>
            <person name="Lowry S."/>
            <person name="Haselkorn R."/>
            <person name="Bergman B."/>
        </authorList>
    </citation>
    <scope>NUCLEOTIDE SEQUENCE [LARGE SCALE GENOMIC DNA]</scope>
    <source>
        <strain evidence="1 2">0708</strain>
    </source>
</reference>
<dbReference type="STRING" id="551115.Aazo_2184"/>
<dbReference type="HOGENOM" id="CLU_2863321_0_0_3"/>
<keyword evidence="1" id="KW-0418">Kinase</keyword>
<dbReference type="EMBL" id="CP002059">
    <property type="protein sequence ID" value="ADI64190.1"/>
    <property type="molecule type" value="Genomic_DNA"/>
</dbReference>
<protein>
    <submittedName>
        <fullName evidence="1">PikD phosphatidylinositol 4-kinase K00888 phosphatidylinositol 4-kinase</fullName>
    </submittedName>
</protein>
<dbReference type="KEGG" id="naz:Aazo_2184"/>
<proteinExistence type="predicted"/>
<dbReference type="GO" id="GO:0016301">
    <property type="term" value="F:kinase activity"/>
    <property type="evidence" value="ECO:0007669"/>
    <property type="project" value="UniProtKB-KW"/>
</dbReference>
<evidence type="ECO:0000313" key="1">
    <source>
        <dbReference type="EMBL" id="ADI64190.1"/>
    </source>
</evidence>
<keyword evidence="1" id="KW-0808">Transferase</keyword>
<organism evidence="1 2">
    <name type="scientific">Nostoc azollae (strain 0708)</name>
    <name type="common">Anabaena azollae (strain 0708)</name>
    <dbReference type="NCBI Taxonomy" id="551115"/>
    <lineage>
        <taxon>Bacteria</taxon>
        <taxon>Bacillati</taxon>
        <taxon>Cyanobacteriota</taxon>
        <taxon>Cyanophyceae</taxon>
        <taxon>Nostocales</taxon>
        <taxon>Nostocaceae</taxon>
        <taxon>Trichormus</taxon>
    </lineage>
</organism>
<evidence type="ECO:0000313" key="2">
    <source>
        <dbReference type="Proteomes" id="UP000001511"/>
    </source>
</evidence>
<name>D7DX17_NOSA0</name>
<accession>D7DX17</accession>
<sequence>MPDASLSYNFKAQNPEQYCTITNYFRKQWLDPKLAQFSLNNDNFLEKNFFSYSLYHLTSILQVK</sequence>
<dbReference type="Proteomes" id="UP000001511">
    <property type="component" value="Chromosome"/>
</dbReference>
<dbReference type="AlphaFoldDB" id="D7DX17"/>
<keyword evidence="2" id="KW-1185">Reference proteome</keyword>
<gene>
    <name evidence="1" type="ordered locus">Aazo_2184</name>
</gene>